<dbReference type="InterPro" id="IPR001296">
    <property type="entry name" value="Glyco_trans_1"/>
</dbReference>
<dbReference type="CDD" id="cd03801">
    <property type="entry name" value="GT4_PimA-like"/>
    <property type="match status" value="1"/>
</dbReference>
<dbReference type="PANTHER" id="PTHR12526">
    <property type="entry name" value="GLYCOSYLTRANSFERASE"/>
    <property type="match status" value="1"/>
</dbReference>
<dbReference type="Pfam" id="PF13439">
    <property type="entry name" value="Glyco_transf_4"/>
    <property type="match status" value="1"/>
</dbReference>
<feature type="domain" description="Glycosyltransferase subfamily 4-like N-terminal" evidence="6">
    <location>
        <begin position="26"/>
        <end position="183"/>
    </location>
</feature>
<dbReference type="RefSeq" id="WP_386708257.1">
    <property type="nucleotide sequence ID" value="NZ_JBHXIJ010000011.1"/>
</dbReference>
<dbReference type="EMBL" id="JBHXIJ010000011">
    <property type="protein sequence ID" value="MFD5098023.1"/>
    <property type="molecule type" value="Genomic_DNA"/>
</dbReference>
<reference evidence="7 8" key="1">
    <citation type="submission" date="2024-09" db="EMBL/GenBank/DDBJ databases">
        <title>The Natural Products Discovery Center: Release of the First 8490 Sequenced Strains for Exploring Actinobacteria Biosynthetic Diversity.</title>
        <authorList>
            <person name="Kalkreuter E."/>
            <person name="Kautsar S.A."/>
            <person name="Yang D."/>
            <person name="Bader C.D."/>
            <person name="Teijaro C.N."/>
            <person name="Fluegel L."/>
            <person name="Davis C.M."/>
            <person name="Simpson J.R."/>
            <person name="Lauterbach L."/>
            <person name="Steele A.D."/>
            <person name="Gui C."/>
            <person name="Meng S."/>
            <person name="Li G."/>
            <person name="Viehrig K."/>
            <person name="Ye F."/>
            <person name="Su P."/>
            <person name="Kiefer A.F."/>
            <person name="Nichols A."/>
            <person name="Cepeda A.J."/>
            <person name="Yan W."/>
            <person name="Fan B."/>
            <person name="Jiang Y."/>
            <person name="Adhikari A."/>
            <person name="Zheng C.-J."/>
            <person name="Schuster L."/>
            <person name="Cowan T.M."/>
            <person name="Smanski M.J."/>
            <person name="Chevrette M.G."/>
            <person name="De Carvalho L.P.S."/>
            <person name="Shen B."/>
        </authorList>
    </citation>
    <scope>NUCLEOTIDE SEQUENCE [LARGE SCALE GENOMIC DNA]</scope>
    <source>
        <strain evidence="7 8">NPDC058348</strain>
    </source>
</reference>
<organism evidence="7 8">
    <name type="scientific">Streptomyces albidochromogenes</name>
    <dbReference type="NCBI Taxonomy" id="329524"/>
    <lineage>
        <taxon>Bacteria</taxon>
        <taxon>Bacillati</taxon>
        <taxon>Actinomycetota</taxon>
        <taxon>Actinomycetes</taxon>
        <taxon>Kitasatosporales</taxon>
        <taxon>Streptomycetaceae</taxon>
        <taxon>Streptomyces</taxon>
    </lineage>
</organism>
<comment type="caution">
    <text evidence="7">The sequence shown here is derived from an EMBL/GenBank/DDBJ whole genome shotgun (WGS) entry which is preliminary data.</text>
</comment>
<feature type="domain" description="Glycosyl transferase family 1" evidence="5">
    <location>
        <begin position="195"/>
        <end position="337"/>
    </location>
</feature>
<evidence type="ECO:0000256" key="1">
    <source>
        <dbReference type="ARBA" id="ARBA00021292"/>
    </source>
</evidence>
<name>A0ABW6FHN6_9ACTN</name>
<evidence type="ECO:0000256" key="4">
    <source>
        <dbReference type="SAM" id="MobiDB-lite"/>
    </source>
</evidence>
<evidence type="ECO:0000256" key="2">
    <source>
        <dbReference type="ARBA" id="ARBA00022676"/>
    </source>
</evidence>
<feature type="region of interest" description="Disordered" evidence="4">
    <location>
        <begin position="463"/>
        <end position="492"/>
    </location>
</feature>
<dbReference type="InterPro" id="IPR028098">
    <property type="entry name" value="Glyco_trans_4-like_N"/>
</dbReference>
<protein>
    <recommendedName>
        <fullName evidence="1">D-inositol 3-phosphate glycosyltransferase</fullName>
    </recommendedName>
</protein>
<evidence type="ECO:0000259" key="5">
    <source>
        <dbReference type="Pfam" id="PF00534"/>
    </source>
</evidence>
<dbReference type="PANTHER" id="PTHR12526:SF618">
    <property type="entry name" value="GLYCOSYLTRANSFERASE, FAMILY 4"/>
    <property type="match status" value="1"/>
</dbReference>
<dbReference type="Gene3D" id="3.40.50.2000">
    <property type="entry name" value="Glycogen Phosphorylase B"/>
    <property type="match status" value="2"/>
</dbReference>
<dbReference type="Pfam" id="PF00534">
    <property type="entry name" value="Glycos_transf_1"/>
    <property type="match status" value="1"/>
</dbReference>
<keyword evidence="8" id="KW-1185">Reference proteome</keyword>
<keyword evidence="2 7" id="KW-0328">Glycosyltransferase</keyword>
<dbReference type="Proteomes" id="UP001598448">
    <property type="component" value="Unassembled WGS sequence"/>
</dbReference>
<sequence length="492" mass="54806">MTALEHIARTNVLFLNWRDPAHPQAGGAEAYCYEIARRLTGSDARVTLFAARFPGSRASESADGVRILRRGGTFGVYLAAAAHLLRNRHTYDAVVDFQNGIPFFSPLFTPRWTANICVIHHIHQQQFDLFFRWPMNTVGRLLEKQISRLTYHGRAVVVVSPSTRQGVRAELGFHNPIYLVPNGSPRPHTSPVARAGTPTITVLSRMTPHKRVDLLLKALPELRRAWPQLRVELAGDGSELPRLRALAADLGVDSAVTFHGHVSEDKKRELLGRAWLTVVPSVAEGWGLTVIEANTMGTPALAFDVPGLRDAVRHGHNGWLVAGDVPLSRAIATALTELRDASARDRTARRCRAWSASFSWDDSAERLAQVVLEETRRVHRHVRSRRRVSDLAVLTRFEARDGDAVERALNTVLRETDRWSRRGDSFSLLLHGCDEVRAFQALRRLGVREAVLRLAHRREELVRPEVSDAGAPEPLPAPTGPRPGARARRDPA</sequence>
<dbReference type="SUPFAM" id="SSF53756">
    <property type="entry name" value="UDP-Glycosyltransferase/glycogen phosphorylase"/>
    <property type="match status" value="1"/>
</dbReference>
<evidence type="ECO:0000313" key="8">
    <source>
        <dbReference type="Proteomes" id="UP001598448"/>
    </source>
</evidence>
<evidence type="ECO:0000313" key="7">
    <source>
        <dbReference type="EMBL" id="MFD5098023.1"/>
    </source>
</evidence>
<keyword evidence="3 7" id="KW-0808">Transferase</keyword>
<gene>
    <name evidence="7" type="ORF">ACFWJN_03415</name>
</gene>
<accession>A0ABW6FHN6</accession>
<dbReference type="GO" id="GO:0016757">
    <property type="term" value="F:glycosyltransferase activity"/>
    <property type="evidence" value="ECO:0007669"/>
    <property type="project" value="UniProtKB-KW"/>
</dbReference>
<proteinExistence type="predicted"/>
<evidence type="ECO:0000259" key="6">
    <source>
        <dbReference type="Pfam" id="PF13439"/>
    </source>
</evidence>
<evidence type="ECO:0000256" key="3">
    <source>
        <dbReference type="ARBA" id="ARBA00022679"/>
    </source>
</evidence>